<evidence type="ECO:0000256" key="5">
    <source>
        <dbReference type="ARBA" id="ARBA00022801"/>
    </source>
</evidence>
<comment type="cofactor">
    <cofactor evidence="1 8">
        <name>Mg(2+)</name>
        <dbReference type="ChEBI" id="CHEBI:18420"/>
    </cofactor>
</comment>
<dbReference type="InterPro" id="IPR029060">
    <property type="entry name" value="PIN-like_dom_sf"/>
</dbReference>
<dbReference type="Gene3D" id="3.40.50.1010">
    <property type="entry name" value="5'-nuclease"/>
    <property type="match status" value="1"/>
</dbReference>
<proteinExistence type="inferred from homology"/>
<gene>
    <name evidence="8" type="primary">vapC</name>
    <name evidence="10" type="ORF">HRU87_00230</name>
</gene>
<dbReference type="PANTHER" id="PTHR33653:SF1">
    <property type="entry name" value="RIBONUCLEASE VAPC2"/>
    <property type="match status" value="1"/>
</dbReference>
<keyword evidence="6 8" id="KW-0460">Magnesium</keyword>
<feature type="domain" description="PIN" evidence="9">
    <location>
        <begin position="4"/>
        <end position="125"/>
    </location>
</feature>
<dbReference type="RefSeq" id="WP_173492975.1">
    <property type="nucleotide sequence ID" value="NZ_CP054056.1"/>
</dbReference>
<feature type="binding site" evidence="8">
    <location>
        <position position="7"/>
    </location>
    <ligand>
        <name>Mg(2+)</name>
        <dbReference type="ChEBI" id="CHEBI:18420"/>
    </ligand>
</feature>
<evidence type="ECO:0000256" key="2">
    <source>
        <dbReference type="ARBA" id="ARBA00022649"/>
    </source>
</evidence>
<dbReference type="Proteomes" id="UP000501003">
    <property type="component" value="Chromosome"/>
</dbReference>
<dbReference type="EMBL" id="CP054056">
    <property type="protein sequence ID" value="QKJ24676.1"/>
    <property type="molecule type" value="Genomic_DNA"/>
</dbReference>
<dbReference type="EC" id="3.1.-.-" evidence="8"/>
<dbReference type="InterPro" id="IPR022907">
    <property type="entry name" value="VapC_family"/>
</dbReference>
<sequence length="133" mass="15232">MESVILDSSVWIALERNDSESRKYLNREYQILMPAMVWAELKYASITSQRDVSARQTAFDFLARIQSLTDFAPMDRVVAEHYSELNEFCISQGKPRAVSDLIIAATARALDAALVSYDRRARFEELPNLRVIN</sequence>
<accession>A0A7D4U733</accession>
<evidence type="ECO:0000313" key="10">
    <source>
        <dbReference type="EMBL" id="QKJ24676.1"/>
    </source>
</evidence>
<dbReference type="HAMAP" id="MF_00265">
    <property type="entry name" value="VapC_Nob1"/>
    <property type="match status" value="1"/>
</dbReference>
<comment type="similarity">
    <text evidence="7 8">Belongs to the PINc/VapC protein family.</text>
</comment>
<evidence type="ECO:0000256" key="8">
    <source>
        <dbReference type="HAMAP-Rule" id="MF_00265"/>
    </source>
</evidence>
<feature type="binding site" evidence="8">
    <location>
        <position position="100"/>
    </location>
    <ligand>
        <name>Mg(2+)</name>
        <dbReference type="ChEBI" id="CHEBI:18420"/>
    </ligand>
</feature>
<evidence type="ECO:0000256" key="7">
    <source>
        <dbReference type="ARBA" id="ARBA00038093"/>
    </source>
</evidence>
<keyword evidence="4 8" id="KW-0479">Metal-binding</keyword>
<dbReference type="GO" id="GO:0004540">
    <property type="term" value="F:RNA nuclease activity"/>
    <property type="evidence" value="ECO:0007669"/>
    <property type="project" value="InterPro"/>
</dbReference>
<keyword evidence="2 8" id="KW-1277">Toxin-antitoxin system</keyword>
<organism evidence="10 11">
    <name type="scientific">Aquiluna borgnonia</name>
    <dbReference type="NCBI Taxonomy" id="2499157"/>
    <lineage>
        <taxon>Bacteria</taxon>
        <taxon>Bacillati</taxon>
        <taxon>Actinomycetota</taxon>
        <taxon>Actinomycetes</taxon>
        <taxon>Micrococcales</taxon>
        <taxon>Microbacteriaceae</taxon>
        <taxon>Luna cluster</taxon>
        <taxon>Luna-1 subcluster</taxon>
        <taxon>Aquiluna</taxon>
    </lineage>
</organism>
<dbReference type="AlphaFoldDB" id="A0A7D4U733"/>
<keyword evidence="11" id="KW-1185">Reference proteome</keyword>
<dbReference type="GO" id="GO:0000287">
    <property type="term" value="F:magnesium ion binding"/>
    <property type="evidence" value="ECO:0007669"/>
    <property type="project" value="UniProtKB-UniRule"/>
</dbReference>
<dbReference type="SUPFAM" id="SSF88723">
    <property type="entry name" value="PIN domain-like"/>
    <property type="match status" value="1"/>
</dbReference>
<name>A0A7D4U733_9MICO</name>
<protein>
    <recommendedName>
        <fullName evidence="8">Ribonuclease VapC</fullName>
        <shortName evidence="8">RNase VapC</shortName>
        <ecNumber evidence="8">3.1.-.-</ecNumber>
    </recommendedName>
    <alternativeName>
        <fullName evidence="8">Toxin VapC</fullName>
    </alternativeName>
</protein>
<dbReference type="KEGG" id="aqg:HRU87_00230"/>
<evidence type="ECO:0000313" key="11">
    <source>
        <dbReference type="Proteomes" id="UP000501003"/>
    </source>
</evidence>
<evidence type="ECO:0000259" key="9">
    <source>
        <dbReference type="Pfam" id="PF01850"/>
    </source>
</evidence>
<evidence type="ECO:0000256" key="1">
    <source>
        <dbReference type="ARBA" id="ARBA00001946"/>
    </source>
</evidence>
<dbReference type="GO" id="GO:0090729">
    <property type="term" value="F:toxin activity"/>
    <property type="evidence" value="ECO:0007669"/>
    <property type="project" value="UniProtKB-KW"/>
</dbReference>
<evidence type="ECO:0000256" key="6">
    <source>
        <dbReference type="ARBA" id="ARBA00022842"/>
    </source>
</evidence>
<dbReference type="PANTHER" id="PTHR33653">
    <property type="entry name" value="RIBONUCLEASE VAPC2"/>
    <property type="match status" value="1"/>
</dbReference>
<comment type="function">
    <text evidence="8">Toxic component of a toxin-antitoxin (TA) system. An RNase.</text>
</comment>
<keyword evidence="3 8" id="KW-0540">Nuclease</keyword>
<evidence type="ECO:0000256" key="3">
    <source>
        <dbReference type="ARBA" id="ARBA00022722"/>
    </source>
</evidence>
<reference evidence="10 11" key="1">
    <citation type="submission" date="2020-05" db="EMBL/GenBank/DDBJ databases">
        <title>Aquirufa sp. strain 15G-AUS-rot a new Aquirufa species.</title>
        <authorList>
            <person name="Pitt A."/>
            <person name="Hahn M.W."/>
        </authorList>
    </citation>
    <scope>NUCLEOTIDE SEQUENCE [LARGE SCALE GENOMIC DNA]</scope>
    <source>
        <strain evidence="10 11">15G-AUS-rot</strain>
    </source>
</reference>
<dbReference type="GO" id="GO:0016787">
    <property type="term" value="F:hydrolase activity"/>
    <property type="evidence" value="ECO:0007669"/>
    <property type="project" value="UniProtKB-KW"/>
</dbReference>
<dbReference type="InterPro" id="IPR050556">
    <property type="entry name" value="Type_II_TA_system_RNase"/>
</dbReference>
<dbReference type="Pfam" id="PF01850">
    <property type="entry name" value="PIN"/>
    <property type="match status" value="1"/>
</dbReference>
<dbReference type="InterPro" id="IPR002716">
    <property type="entry name" value="PIN_dom"/>
</dbReference>
<keyword evidence="8" id="KW-0800">Toxin</keyword>
<evidence type="ECO:0000256" key="4">
    <source>
        <dbReference type="ARBA" id="ARBA00022723"/>
    </source>
</evidence>
<keyword evidence="5 8" id="KW-0378">Hydrolase</keyword>